<dbReference type="InterPro" id="IPR017462">
    <property type="entry name" value="Sulphur_relay_TusC/DsrF"/>
</dbReference>
<gene>
    <name evidence="2" type="ORF">SAMN02745129_1111</name>
</gene>
<dbReference type="PANTHER" id="PTHR38780:SF1">
    <property type="entry name" value="PROTEIN TUSC"/>
    <property type="match status" value="1"/>
</dbReference>
<dbReference type="PANTHER" id="PTHR38780">
    <property type="entry name" value="PROTEIN TUSC"/>
    <property type="match status" value="1"/>
</dbReference>
<dbReference type="InterPro" id="IPR027396">
    <property type="entry name" value="DsrEFH-like"/>
</dbReference>
<accession>A0A1M5NM83</accession>
<sequence length="117" mass="12927">MSTTIVFRTVPHGDARGREGLDLLLLAASYEVPLTALFIGDGVYQLLANQQPELIDSKDHISTFKALPLYDVEEIWVCADSLAERDLTSEQLILPVQTASPDAIRQQLANSQQVLTF</sequence>
<dbReference type="Gene3D" id="3.40.1260.10">
    <property type="entry name" value="DsrEFH-like"/>
    <property type="match status" value="1"/>
</dbReference>
<dbReference type="NCBIfam" id="NF001238">
    <property type="entry name" value="PRK00211.1"/>
    <property type="match status" value="1"/>
</dbReference>
<evidence type="ECO:0000313" key="3">
    <source>
        <dbReference type="Proteomes" id="UP000184268"/>
    </source>
</evidence>
<dbReference type="Proteomes" id="UP000184268">
    <property type="component" value="Unassembled WGS sequence"/>
</dbReference>
<evidence type="ECO:0000313" key="2">
    <source>
        <dbReference type="EMBL" id="SHG90651.1"/>
    </source>
</evidence>
<dbReference type="EMBL" id="FQXG01000001">
    <property type="protein sequence ID" value="SHG90651.1"/>
    <property type="molecule type" value="Genomic_DNA"/>
</dbReference>
<protein>
    <submittedName>
        <fullName evidence="2">tRNA 2-thiouridine synthesizing protein C</fullName>
    </submittedName>
</protein>
<evidence type="ECO:0000256" key="1">
    <source>
        <dbReference type="ARBA" id="ARBA00005996"/>
    </source>
</evidence>
<dbReference type="STRING" id="299255.SAMN02745129_1111"/>
<dbReference type="RefSeq" id="WP_067658192.1">
    <property type="nucleotide sequence ID" value="NZ_FQXG01000001.1"/>
</dbReference>
<dbReference type="NCBIfam" id="TIGR03010">
    <property type="entry name" value="sulf_tusC_dsrF"/>
    <property type="match status" value="1"/>
</dbReference>
<dbReference type="SUPFAM" id="SSF75169">
    <property type="entry name" value="DsrEFH-like"/>
    <property type="match status" value="1"/>
</dbReference>
<comment type="similarity">
    <text evidence="1">Belongs to the DsrF/TusC family.</text>
</comment>
<dbReference type="Pfam" id="PF02635">
    <property type="entry name" value="DsrE"/>
    <property type="match status" value="1"/>
</dbReference>
<name>A0A1M5NM83_9GAMM</name>
<proteinExistence type="inferred from homology"/>
<dbReference type="OrthoDB" id="9789418at2"/>
<dbReference type="AlphaFoldDB" id="A0A1M5NM83"/>
<dbReference type="InterPro" id="IPR003787">
    <property type="entry name" value="Sulphur_relay_DsrE/F-like"/>
</dbReference>
<keyword evidence="3" id="KW-1185">Reference proteome</keyword>
<reference evidence="2 3" key="1">
    <citation type="submission" date="2016-11" db="EMBL/GenBank/DDBJ databases">
        <authorList>
            <person name="Jaros S."/>
            <person name="Januszkiewicz K."/>
            <person name="Wedrychowicz H."/>
        </authorList>
    </citation>
    <scope>NUCLEOTIDE SEQUENCE [LARGE SCALE GENOMIC DNA]</scope>
    <source>
        <strain evidence="2 3">DSM 16917</strain>
    </source>
</reference>
<organism evidence="2 3">
    <name type="scientific">Ferrimonas marina</name>
    <dbReference type="NCBI Taxonomy" id="299255"/>
    <lineage>
        <taxon>Bacteria</taxon>
        <taxon>Pseudomonadati</taxon>
        <taxon>Pseudomonadota</taxon>
        <taxon>Gammaproteobacteria</taxon>
        <taxon>Alteromonadales</taxon>
        <taxon>Ferrimonadaceae</taxon>
        <taxon>Ferrimonas</taxon>
    </lineage>
</organism>